<evidence type="ECO:0000313" key="5">
    <source>
        <dbReference type="Proteomes" id="UP001337655"/>
    </source>
</evidence>
<proteinExistence type="predicted"/>
<keyword evidence="2" id="KW-0539">Nucleus</keyword>
<name>A0AAV9PLK6_9PEZI</name>
<protein>
    <submittedName>
        <fullName evidence="4">Uncharacterized protein</fullName>
    </submittedName>
</protein>
<dbReference type="GeneID" id="89921354"/>
<dbReference type="EMBL" id="JAVRRT010000001">
    <property type="protein sequence ID" value="KAK5174866.1"/>
    <property type="molecule type" value="Genomic_DNA"/>
</dbReference>
<keyword evidence="5" id="KW-1185">Reference proteome</keyword>
<dbReference type="PANTHER" id="PTHR37534">
    <property type="entry name" value="TRANSCRIPTIONAL ACTIVATOR PROTEIN UGA3"/>
    <property type="match status" value="1"/>
</dbReference>
<evidence type="ECO:0000256" key="3">
    <source>
        <dbReference type="SAM" id="MobiDB-lite"/>
    </source>
</evidence>
<dbReference type="PANTHER" id="PTHR37534:SF46">
    <property type="entry name" value="ZN(II)2CYS6 TRANSCRIPTION FACTOR (EUROFUNG)"/>
    <property type="match status" value="1"/>
</dbReference>
<accession>A0AAV9PLK6</accession>
<evidence type="ECO:0000256" key="2">
    <source>
        <dbReference type="ARBA" id="ARBA00023242"/>
    </source>
</evidence>
<evidence type="ECO:0000313" key="4">
    <source>
        <dbReference type="EMBL" id="KAK5174866.1"/>
    </source>
</evidence>
<comment type="caution">
    <text evidence="4">The sequence shown here is derived from an EMBL/GenBank/DDBJ whole genome shotgun (WGS) entry which is preliminary data.</text>
</comment>
<sequence length="488" mass="53283">MPLPRTQEECTPPAASHDVSHTGISNISGDTKVSDSHQGGEHGSSDCVDSMATPGFHDGTICRANARSPSKSTGDRTISTQMMLCGPIRANLGYVFFDRKDKYHAYLYFVRSVALIIPACGTGLRNGYQQVAQLALSSPVLLDTLISVSSVYMHLHGLVPQSVALRRQCKALASLRNSVDSLTMQAEISPHDLSRLRRDLLATILLQITVEIANGTSVIQTHVGYAFQLFQSLKYDKQKPTSSVGVALVQRMAFIDVLSSVFWSRRPLLSLEFWLSGEEEDYLVDEKTPSFQETTGCSLSIMSSMATISHMAADLDNGMNEDGVVSSALQLESTLTSSSQKLSDTPLPTTPHPNDFQYLNTVCECHLLSALILLQRRLLRDSRAAVRVQFYLARLIDLIECLPLGCGPDSQLSLPLYVAAHVAITHQQRDRLRSKSSSLCGIYPLKTREALTAAFDKMWTVSDSSTATGGSGGLNDSDPMKENALFIC</sequence>
<dbReference type="Proteomes" id="UP001337655">
    <property type="component" value="Unassembled WGS sequence"/>
</dbReference>
<feature type="compositionally biased region" description="Polar residues" evidence="3">
    <location>
        <begin position="22"/>
        <end position="31"/>
    </location>
</feature>
<evidence type="ECO:0000256" key="1">
    <source>
        <dbReference type="ARBA" id="ARBA00004123"/>
    </source>
</evidence>
<dbReference type="RefSeq" id="XP_064663504.1">
    <property type="nucleotide sequence ID" value="XM_064797270.1"/>
</dbReference>
<feature type="compositionally biased region" description="Basic and acidic residues" evidence="3">
    <location>
        <begin position="32"/>
        <end position="44"/>
    </location>
</feature>
<dbReference type="GO" id="GO:0005634">
    <property type="term" value="C:nucleus"/>
    <property type="evidence" value="ECO:0007669"/>
    <property type="project" value="UniProtKB-SubCell"/>
</dbReference>
<dbReference type="AlphaFoldDB" id="A0AAV9PLK6"/>
<feature type="region of interest" description="Disordered" evidence="3">
    <location>
        <begin position="1"/>
        <end position="49"/>
    </location>
</feature>
<comment type="subcellular location">
    <subcellularLocation>
        <location evidence="1">Nucleus</location>
    </subcellularLocation>
</comment>
<gene>
    <name evidence="4" type="ORF">LTR77_000002</name>
</gene>
<dbReference type="InterPro" id="IPR021858">
    <property type="entry name" value="Fun_TF"/>
</dbReference>
<reference evidence="4 5" key="1">
    <citation type="submission" date="2023-08" db="EMBL/GenBank/DDBJ databases">
        <title>Black Yeasts Isolated from many extreme environments.</title>
        <authorList>
            <person name="Coleine C."/>
            <person name="Stajich J.E."/>
            <person name="Selbmann L."/>
        </authorList>
    </citation>
    <scope>NUCLEOTIDE SEQUENCE [LARGE SCALE GENOMIC DNA]</scope>
    <source>
        <strain evidence="4 5">CCFEE 5935</strain>
    </source>
</reference>
<dbReference type="Pfam" id="PF11951">
    <property type="entry name" value="Fungal_trans_2"/>
    <property type="match status" value="1"/>
</dbReference>
<organism evidence="4 5">
    <name type="scientific">Saxophila tyrrhenica</name>
    <dbReference type="NCBI Taxonomy" id="1690608"/>
    <lineage>
        <taxon>Eukaryota</taxon>
        <taxon>Fungi</taxon>
        <taxon>Dikarya</taxon>
        <taxon>Ascomycota</taxon>
        <taxon>Pezizomycotina</taxon>
        <taxon>Dothideomycetes</taxon>
        <taxon>Dothideomycetidae</taxon>
        <taxon>Mycosphaerellales</taxon>
        <taxon>Extremaceae</taxon>
        <taxon>Saxophila</taxon>
    </lineage>
</organism>